<dbReference type="PANTHER" id="PTHR47705:SF1">
    <property type="entry name" value="PNP_UDP_1 DOMAIN-CONTAINING PROTEIN"/>
    <property type="match status" value="1"/>
</dbReference>
<sequence>MGARTNTEVVVLTALKNNGSAMMRMERLKKTDINYKQVHHIAGGPYKGILVNKQADHLNTVGPCEGRVEFIAYLINSDQNNAAVRDRWTLRFWFRGQVDGVTKKQTLTDYFAELISPKTLPRKYVGFVKRALVLLQRYTLIKRLELEVQELDGDEEDLPPISRGQVDGVTKKQTLTDYFAELISPKTLPRKYVGFVKRALVLLQRYTLIKRLELEVQELDGDEEDLPPIKSFVSVFTPDSYTYRFVPEVPVDSKTFLAFKIKAACDAHLSLCAVYGDVERKTYEICLGAENNSRSFIRDGSFGPIKSEAHTVKLLDEHDFRYFWISWADHHVQVGRGAKQGQGTFLSWVVPPNRHFKVNSMAVATSRQAKGQWEFAEIM</sequence>
<reference evidence="2 3" key="1">
    <citation type="journal article" date="2021" name="Elife">
        <title>Chloroplast acquisition without the gene transfer in kleptoplastic sea slugs, Plakobranchus ocellatus.</title>
        <authorList>
            <person name="Maeda T."/>
            <person name="Takahashi S."/>
            <person name="Yoshida T."/>
            <person name="Shimamura S."/>
            <person name="Takaki Y."/>
            <person name="Nagai Y."/>
            <person name="Toyoda A."/>
            <person name="Suzuki Y."/>
            <person name="Arimoto A."/>
            <person name="Ishii H."/>
            <person name="Satoh N."/>
            <person name="Nishiyama T."/>
            <person name="Hasebe M."/>
            <person name="Maruyama T."/>
            <person name="Minagawa J."/>
            <person name="Obokata J."/>
            <person name="Shigenobu S."/>
        </authorList>
    </citation>
    <scope>NUCLEOTIDE SEQUENCE [LARGE SCALE GENOMIC DNA]</scope>
</reference>
<feature type="non-terminal residue" evidence="2">
    <location>
        <position position="379"/>
    </location>
</feature>
<proteinExistence type="predicted"/>
<keyword evidence="3" id="KW-1185">Reference proteome</keyword>
<feature type="domain" description="Farnesoic acid O-methyl transferase" evidence="1">
    <location>
        <begin position="240"/>
        <end position="376"/>
    </location>
</feature>
<accession>A0AAV4APW6</accession>
<evidence type="ECO:0000259" key="1">
    <source>
        <dbReference type="Pfam" id="PF12248"/>
    </source>
</evidence>
<dbReference type="PANTHER" id="PTHR47705">
    <property type="entry name" value="AGAP000321-PA"/>
    <property type="match status" value="1"/>
</dbReference>
<dbReference type="Pfam" id="PF12248">
    <property type="entry name" value="Methyltransf_FA"/>
    <property type="match status" value="1"/>
</dbReference>
<gene>
    <name evidence="2" type="ORF">PoB_003590000</name>
</gene>
<dbReference type="EMBL" id="BLXT01004061">
    <property type="protein sequence ID" value="GFO09395.1"/>
    <property type="molecule type" value="Genomic_DNA"/>
</dbReference>
<evidence type="ECO:0000313" key="2">
    <source>
        <dbReference type="EMBL" id="GFO09395.1"/>
    </source>
</evidence>
<evidence type="ECO:0000313" key="3">
    <source>
        <dbReference type="Proteomes" id="UP000735302"/>
    </source>
</evidence>
<protein>
    <submittedName>
        <fullName evidence="2">C3 and pzp-like alpha-2-macroglobulin domain-containing protein 8</fullName>
    </submittedName>
</protein>
<name>A0AAV4APW6_9GAST</name>
<comment type="caution">
    <text evidence="2">The sequence shown here is derived from an EMBL/GenBank/DDBJ whole genome shotgun (WGS) entry which is preliminary data.</text>
</comment>
<organism evidence="2 3">
    <name type="scientific">Plakobranchus ocellatus</name>
    <dbReference type="NCBI Taxonomy" id="259542"/>
    <lineage>
        <taxon>Eukaryota</taxon>
        <taxon>Metazoa</taxon>
        <taxon>Spiralia</taxon>
        <taxon>Lophotrochozoa</taxon>
        <taxon>Mollusca</taxon>
        <taxon>Gastropoda</taxon>
        <taxon>Heterobranchia</taxon>
        <taxon>Euthyneura</taxon>
        <taxon>Panpulmonata</taxon>
        <taxon>Sacoglossa</taxon>
        <taxon>Placobranchoidea</taxon>
        <taxon>Plakobranchidae</taxon>
        <taxon>Plakobranchus</taxon>
    </lineage>
</organism>
<dbReference type="InterPro" id="IPR022041">
    <property type="entry name" value="Methyltransf_FA"/>
</dbReference>
<dbReference type="Proteomes" id="UP000735302">
    <property type="component" value="Unassembled WGS sequence"/>
</dbReference>
<dbReference type="AlphaFoldDB" id="A0AAV4APW6"/>